<reference evidence="1" key="1">
    <citation type="submission" date="2019-07" db="EMBL/GenBank/DDBJ databases">
        <title>Annotation for the trematode Paragonimus miyazaki's.</title>
        <authorList>
            <person name="Choi Y.-J."/>
        </authorList>
    </citation>
    <scope>NUCLEOTIDE SEQUENCE</scope>
    <source>
        <strain evidence="1">Japan</strain>
    </source>
</reference>
<evidence type="ECO:0000313" key="1">
    <source>
        <dbReference type="EMBL" id="KAF7233160.1"/>
    </source>
</evidence>
<organism evidence="1 2">
    <name type="scientific">Paragonimus skrjabini miyazakii</name>
    <dbReference type="NCBI Taxonomy" id="59628"/>
    <lineage>
        <taxon>Eukaryota</taxon>
        <taxon>Metazoa</taxon>
        <taxon>Spiralia</taxon>
        <taxon>Lophotrochozoa</taxon>
        <taxon>Platyhelminthes</taxon>
        <taxon>Trematoda</taxon>
        <taxon>Digenea</taxon>
        <taxon>Plagiorchiida</taxon>
        <taxon>Troglotremata</taxon>
        <taxon>Troglotrematidae</taxon>
        <taxon>Paragonimus</taxon>
    </lineage>
</organism>
<dbReference type="Proteomes" id="UP000822476">
    <property type="component" value="Unassembled WGS sequence"/>
</dbReference>
<protein>
    <submittedName>
        <fullName evidence="1">Uncharacterized protein</fullName>
    </submittedName>
</protein>
<dbReference type="AlphaFoldDB" id="A0A8S9YEW2"/>
<accession>A0A8S9YEW2</accession>
<proteinExistence type="predicted"/>
<name>A0A8S9YEW2_9TREM</name>
<gene>
    <name evidence="1" type="ORF">EG68_05454</name>
</gene>
<dbReference type="EMBL" id="JTDE01021266">
    <property type="protein sequence ID" value="KAF7233160.1"/>
    <property type="molecule type" value="Genomic_DNA"/>
</dbReference>
<sequence length="75" mass="8970">MFGSRLSCGTNNFLVKYSSSAQLRQFLKNVEECADFLHFRWILDQIPREQSGDFRRNYEFARIRLKMLVLHENTP</sequence>
<keyword evidence="2" id="KW-1185">Reference proteome</keyword>
<comment type="caution">
    <text evidence="1">The sequence shown here is derived from an EMBL/GenBank/DDBJ whole genome shotgun (WGS) entry which is preliminary data.</text>
</comment>
<evidence type="ECO:0000313" key="2">
    <source>
        <dbReference type="Proteomes" id="UP000822476"/>
    </source>
</evidence>